<comment type="subcellular location">
    <subcellularLocation>
        <location evidence="1">Endomembrane system</location>
    </subcellularLocation>
</comment>
<comment type="caution">
    <text evidence="8">The sequence shown here is derived from an EMBL/GenBank/DDBJ whole genome shotgun (WGS) entry which is preliminary data.</text>
</comment>
<evidence type="ECO:0000256" key="6">
    <source>
        <dbReference type="SAM" id="SignalP"/>
    </source>
</evidence>
<keyword evidence="3" id="KW-1133">Transmembrane helix</keyword>
<sequence length="901" mass="99859">MLSLQVLPAALVALLWALPAFAVTSSSANDPFRAIATQVVRPPKLPVCCLKPLMSPEPVGDEVFLSFEEWKAKQFVIQEQAKAKERSDVLNRYLNGSKGSGDSREVASPSSVDSPIEGEPLYTDETAKSQLTEPLSPHFRVPLTDRFNYASLDCSARIHASHRSAKSASSILSSKRDRYMLSPCNPRSGEKKFIVVELCEDIRIDTVQLANFEFFSGVFKEFSISVIKTYTGKDDDEWTLAGTYKAKNVRGVQSFHPPTSLRDFYRYIRIDFVSHYSNEFYCPVSLLRVYGLTHLEQWKWDMWEEQSRAKRDEKDKAVDPQFPPPTVQIVMDGTMSLNASPNIVETGVTTDASENATTMDIASKPPTQLSDSITMLTPSLSVTMAGNTKPGALVVSGSIGPATRSSKSTTPSAASTTNAINESSTTIQNSSSLPLHPISKSTPTALSSTKTLSTQRNQVSKPSLENSAMPNTVSSLPRTTTSITVPFSSSAMISSSVHTTPSNVASAPVISPPAITIGGGGESIYRTIMNRLTALEANHTLYTRYLEQQTSGVRDVLKRLGEDIGRLEGIGRAQAVTFQRAVNEWEARQRKLQMDYGELMLRIEYLSDEIVLEKRLGIAQLCLLLAVLVFMGLTRGSRGEPLMMHGQKSMREWGKRHLSFSGDWTTRFGRGRNRTRSPPKPHPDVKPLPEIINEGVKIAFPSKEIWNREPLEMSDRNNLPTTSDLHTRLDSRSRTPSVRNRHHHRPVTPTLSAFRPRQLQRSNSQGGGTQHSPGSGGTITVPTSARKWAKTPHLHEVRKGDGRYPRKRDYGRSERENEIDDIFSVPATAPAIVSRYGRREDSPNLSLLDSEIKDKAPKLLVEQAKSDDGEGDPWVDTEESEAEWDTKMELGRTITFSGNEH</sequence>
<feature type="compositionally biased region" description="Low complexity" evidence="5">
    <location>
        <begin position="402"/>
        <end position="419"/>
    </location>
</feature>
<dbReference type="AlphaFoldDB" id="A0A9P6CJD2"/>
<evidence type="ECO:0000256" key="4">
    <source>
        <dbReference type="ARBA" id="ARBA00023136"/>
    </source>
</evidence>
<feature type="chain" id="PRO_5040308720" evidence="6">
    <location>
        <begin position="23"/>
        <end position="901"/>
    </location>
</feature>
<evidence type="ECO:0000313" key="9">
    <source>
        <dbReference type="Proteomes" id="UP000807353"/>
    </source>
</evidence>
<accession>A0A9P6CJD2</accession>
<feature type="compositionally biased region" description="Polar residues" evidence="5">
    <location>
        <begin position="420"/>
        <end position="478"/>
    </location>
</feature>
<feature type="compositionally biased region" description="Acidic residues" evidence="5">
    <location>
        <begin position="869"/>
        <end position="883"/>
    </location>
</feature>
<dbReference type="PANTHER" id="PTHR12953:SF0">
    <property type="entry name" value="SUN DOMAIN-CONTAINING OSSIFICATION FACTOR"/>
    <property type="match status" value="1"/>
</dbReference>
<feature type="region of interest" description="Disordered" evidence="5">
    <location>
        <begin position="667"/>
        <end position="688"/>
    </location>
</feature>
<evidence type="ECO:0000256" key="1">
    <source>
        <dbReference type="ARBA" id="ARBA00004308"/>
    </source>
</evidence>
<dbReference type="InterPro" id="IPR012919">
    <property type="entry name" value="SUN_dom"/>
</dbReference>
<keyword evidence="4" id="KW-0472">Membrane</keyword>
<keyword evidence="2" id="KW-0812">Transmembrane</keyword>
<protein>
    <submittedName>
        <fullName evidence="8">UNC-like C-terminal-domain-containing protein</fullName>
    </submittedName>
</protein>
<feature type="compositionally biased region" description="Gly residues" evidence="5">
    <location>
        <begin position="765"/>
        <end position="777"/>
    </location>
</feature>
<dbReference type="EMBL" id="MU150256">
    <property type="protein sequence ID" value="KAF9464215.1"/>
    <property type="molecule type" value="Genomic_DNA"/>
</dbReference>
<evidence type="ECO:0000256" key="3">
    <source>
        <dbReference type="ARBA" id="ARBA00022989"/>
    </source>
</evidence>
<feature type="region of interest" description="Disordered" evidence="5">
    <location>
        <begin position="863"/>
        <end position="883"/>
    </location>
</feature>
<dbReference type="InterPro" id="IPR045120">
    <property type="entry name" value="Suco/Slp1-like"/>
</dbReference>
<dbReference type="Gene3D" id="2.60.120.260">
    <property type="entry name" value="Galactose-binding domain-like"/>
    <property type="match status" value="1"/>
</dbReference>
<proteinExistence type="predicted"/>
<feature type="domain" description="SUN" evidence="7">
    <location>
        <begin position="110"/>
        <end position="294"/>
    </location>
</feature>
<keyword evidence="9" id="KW-1185">Reference proteome</keyword>
<feature type="region of interest" description="Disordered" evidence="5">
    <location>
        <begin position="395"/>
        <end position="478"/>
    </location>
</feature>
<feature type="region of interest" description="Disordered" evidence="5">
    <location>
        <begin position="711"/>
        <end position="815"/>
    </location>
</feature>
<evidence type="ECO:0000256" key="2">
    <source>
        <dbReference type="ARBA" id="ARBA00022692"/>
    </source>
</evidence>
<dbReference type="GO" id="GO:0012505">
    <property type="term" value="C:endomembrane system"/>
    <property type="evidence" value="ECO:0007669"/>
    <property type="project" value="UniProtKB-SubCell"/>
</dbReference>
<keyword evidence="6" id="KW-0732">Signal</keyword>
<evidence type="ECO:0000256" key="5">
    <source>
        <dbReference type="SAM" id="MobiDB-lite"/>
    </source>
</evidence>
<feature type="region of interest" description="Disordered" evidence="5">
    <location>
        <begin position="94"/>
        <end position="120"/>
    </location>
</feature>
<organism evidence="8 9">
    <name type="scientific">Collybia nuda</name>
    <dbReference type="NCBI Taxonomy" id="64659"/>
    <lineage>
        <taxon>Eukaryota</taxon>
        <taxon>Fungi</taxon>
        <taxon>Dikarya</taxon>
        <taxon>Basidiomycota</taxon>
        <taxon>Agaricomycotina</taxon>
        <taxon>Agaricomycetes</taxon>
        <taxon>Agaricomycetidae</taxon>
        <taxon>Agaricales</taxon>
        <taxon>Tricholomatineae</taxon>
        <taxon>Clitocybaceae</taxon>
        <taxon>Collybia</taxon>
    </lineage>
</organism>
<gene>
    <name evidence="8" type="ORF">BDZ94DRAFT_1191762</name>
</gene>
<dbReference type="Proteomes" id="UP000807353">
    <property type="component" value="Unassembled WGS sequence"/>
</dbReference>
<dbReference type="Pfam" id="PF07738">
    <property type="entry name" value="Sad1_UNC"/>
    <property type="match status" value="1"/>
</dbReference>
<dbReference type="OrthoDB" id="266334at2759"/>
<reference evidence="8" key="1">
    <citation type="submission" date="2020-11" db="EMBL/GenBank/DDBJ databases">
        <authorList>
            <consortium name="DOE Joint Genome Institute"/>
            <person name="Ahrendt S."/>
            <person name="Riley R."/>
            <person name="Andreopoulos W."/>
            <person name="Labutti K."/>
            <person name="Pangilinan J."/>
            <person name="Ruiz-Duenas F.J."/>
            <person name="Barrasa J.M."/>
            <person name="Sanchez-Garcia M."/>
            <person name="Camarero S."/>
            <person name="Miyauchi S."/>
            <person name="Serrano A."/>
            <person name="Linde D."/>
            <person name="Babiker R."/>
            <person name="Drula E."/>
            <person name="Ayuso-Fernandez I."/>
            <person name="Pacheco R."/>
            <person name="Padilla G."/>
            <person name="Ferreira P."/>
            <person name="Barriuso J."/>
            <person name="Kellner H."/>
            <person name="Castanera R."/>
            <person name="Alfaro M."/>
            <person name="Ramirez L."/>
            <person name="Pisabarro A.G."/>
            <person name="Kuo A."/>
            <person name="Tritt A."/>
            <person name="Lipzen A."/>
            <person name="He G."/>
            <person name="Yan M."/>
            <person name="Ng V."/>
            <person name="Cullen D."/>
            <person name="Martin F."/>
            <person name="Rosso M.-N."/>
            <person name="Henrissat B."/>
            <person name="Hibbett D."/>
            <person name="Martinez A.T."/>
            <person name="Grigoriev I.V."/>
        </authorList>
    </citation>
    <scope>NUCLEOTIDE SEQUENCE</scope>
    <source>
        <strain evidence="8">CBS 247.69</strain>
    </source>
</reference>
<dbReference type="GO" id="GO:0016020">
    <property type="term" value="C:membrane"/>
    <property type="evidence" value="ECO:0007669"/>
    <property type="project" value="InterPro"/>
</dbReference>
<feature type="signal peptide" evidence="6">
    <location>
        <begin position="1"/>
        <end position="22"/>
    </location>
</feature>
<name>A0A9P6CJD2_9AGAR</name>
<feature type="compositionally biased region" description="Basic residues" evidence="5">
    <location>
        <begin position="669"/>
        <end position="679"/>
    </location>
</feature>
<dbReference type="GO" id="GO:0034975">
    <property type="term" value="P:protein folding in endoplasmic reticulum"/>
    <property type="evidence" value="ECO:0007669"/>
    <property type="project" value="TreeGrafter"/>
</dbReference>
<evidence type="ECO:0000313" key="8">
    <source>
        <dbReference type="EMBL" id="KAF9464215.1"/>
    </source>
</evidence>
<dbReference type="PANTHER" id="PTHR12953">
    <property type="entry name" value="MEMBRANE PROTEIN CH1 RELATED"/>
    <property type="match status" value="1"/>
</dbReference>
<feature type="compositionally biased region" description="Basic and acidic residues" evidence="5">
    <location>
        <begin position="793"/>
        <end position="815"/>
    </location>
</feature>
<dbReference type="PROSITE" id="PS51469">
    <property type="entry name" value="SUN"/>
    <property type="match status" value="1"/>
</dbReference>
<evidence type="ECO:0000259" key="7">
    <source>
        <dbReference type="PROSITE" id="PS51469"/>
    </source>
</evidence>
<dbReference type="GO" id="GO:0005737">
    <property type="term" value="C:cytoplasm"/>
    <property type="evidence" value="ECO:0007669"/>
    <property type="project" value="TreeGrafter"/>
</dbReference>